<name>A0A2K1PYY4_9GAMM</name>
<evidence type="ECO:0000256" key="4">
    <source>
        <dbReference type="ARBA" id="ARBA00022490"/>
    </source>
</evidence>
<dbReference type="GO" id="GO:0006096">
    <property type="term" value="P:glycolytic process"/>
    <property type="evidence" value="ECO:0007669"/>
    <property type="project" value="UniProtKB-UniRule"/>
</dbReference>
<dbReference type="GO" id="GO:0097367">
    <property type="term" value="F:carbohydrate derivative binding"/>
    <property type="evidence" value="ECO:0007669"/>
    <property type="project" value="InterPro"/>
</dbReference>
<dbReference type="PRINTS" id="PR00662">
    <property type="entry name" value="G6PISOMERASE"/>
</dbReference>
<gene>
    <name evidence="8" type="primary">pgi</name>
    <name evidence="10" type="ORF">Lysil_2156</name>
</gene>
<evidence type="ECO:0000256" key="7">
    <source>
        <dbReference type="ARBA" id="ARBA00029321"/>
    </source>
</evidence>
<dbReference type="UniPathway" id="UPA00138"/>
<evidence type="ECO:0000256" key="9">
    <source>
        <dbReference type="RuleBase" id="RU000612"/>
    </source>
</evidence>
<dbReference type="HAMAP" id="MF_00473">
    <property type="entry name" value="G6P_isomerase"/>
    <property type="match status" value="1"/>
</dbReference>
<evidence type="ECO:0000313" key="11">
    <source>
        <dbReference type="Proteomes" id="UP000236220"/>
    </source>
</evidence>
<organism evidence="10 11">
    <name type="scientific">Solilutibacter silvestris</name>
    <dbReference type="NCBI Taxonomy" id="1645665"/>
    <lineage>
        <taxon>Bacteria</taxon>
        <taxon>Pseudomonadati</taxon>
        <taxon>Pseudomonadota</taxon>
        <taxon>Gammaproteobacteria</taxon>
        <taxon>Lysobacterales</taxon>
        <taxon>Lysobacteraceae</taxon>
        <taxon>Solilutibacter</taxon>
    </lineage>
</organism>
<proteinExistence type="inferred from homology"/>
<dbReference type="Proteomes" id="UP000236220">
    <property type="component" value="Unassembled WGS sequence"/>
</dbReference>
<comment type="pathway">
    <text evidence="1 8 9">Carbohydrate degradation; glycolysis; D-glyceraldehyde 3-phosphate and glycerone phosphate from D-glucose: step 2/4.</text>
</comment>
<dbReference type="SUPFAM" id="SSF53697">
    <property type="entry name" value="SIS domain"/>
    <property type="match status" value="1"/>
</dbReference>
<accession>A0A2K1PYY4</accession>
<dbReference type="InterPro" id="IPR001672">
    <property type="entry name" value="G6P_Isomerase"/>
</dbReference>
<evidence type="ECO:0000256" key="1">
    <source>
        <dbReference type="ARBA" id="ARBA00004926"/>
    </source>
</evidence>
<dbReference type="Gene3D" id="3.40.50.10490">
    <property type="entry name" value="Glucose-6-phosphate isomerase like protein, domain 1"/>
    <property type="match status" value="2"/>
</dbReference>
<dbReference type="EC" id="5.3.1.9" evidence="8"/>
<keyword evidence="11" id="KW-1185">Reference proteome</keyword>
<evidence type="ECO:0000256" key="6">
    <source>
        <dbReference type="ARBA" id="ARBA00023235"/>
    </source>
</evidence>
<keyword evidence="6 8" id="KW-0413">Isomerase</keyword>
<feature type="active site" evidence="8">
    <location>
        <position position="360"/>
    </location>
</feature>
<dbReference type="InterPro" id="IPR035476">
    <property type="entry name" value="SIS_PGI_1"/>
</dbReference>
<dbReference type="GO" id="GO:0006094">
    <property type="term" value="P:gluconeogenesis"/>
    <property type="evidence" value="ECO:0007669"/>
    <property type="project" value="UniProtKB-UniRule"/>
</dbReference>
<dbReference type="RefSeq" id="WP_103075619.1">
    <property type="nucleotide sequence ID" value="NZ_NPZB01000002.1"/>
</dbReference>
<dbReference type="InterPro" id="IPR046348">
    <property type="entry name" value="SIS_dom_sf"/>
</dbReference>
<evidence type="ECO:0000256" key="8">
    <source>
        <dbReference type="HAMAP-Rule" id="MF_00473"/>
    </source>
</evidence>
<dbReference type="PANTHER" id="PTHR11469">
    <property type="entry name" value="GLUCOSE-6-PHOSPHATE ISOMERASE"/>
    <property type="match status" value="1"/>
</dbReference>
<dbReference type="UniPathway" id="UPA00109">
    <property type="reaction ID" value="UER00181"/>
</dbReference>
<dbReference type="GO" id="GO:0005829">
    <property type="term" value="C:cytosol"/>
    <property type="evidence" value="ECO:0007669"/>
    <property type="project" value="TreeGrafter"/>
</dbReference>
<evidence type="ECO:0000256" key="3">
    <source>
        <dbReference type="ARBA" id="ARBA00022432"/>
    </source>
</evidence>
<keyword evidence="5 8" id="KW-0324">Glycolysis</keyword>
<reference evidence="10 11" key="1">
    <citation type="submission" date="2017-08" db="EMBL/GenBank/DDBJ databases">
        <title>Lysobacter sylvestris genome.</title>
        <authorList>
            <person name="Zhang D.-C."/>
            <person name="Albuquerque L."/>
            <person name="Franca L."/>
            <person name="Froufe H.J.C."/>
            <person name="Barroso C."/>
            <person name="Egas C."/>
            <person name="Da Costa M."/>
            <person name="Margesin R."/>
        </authorList>
    </citation>
    <scope>NUCLEOTIDE SEQUENCE [LARGE SCALE GENOMIC DNA]</scope>
    <source>
        <strain evidence="10 11">AM20-91</strain>
    </source>
</reference>
<comment type="function">
    <text evidence="8">Catalyzes the reversible isomerization of glucose-6-phosphate to fructose-6-phosphate.</text>
</comment>
<sequence length="502" mass="53798">MGLQDALDTQATRLNTTSLQELLRSDATRAESFSLRAGPLYANFARQDYDKAALDALLALADSRGVRAAYKRMVDGEVVNVTEQRPALHTALRGDLSPAKTAHDAFEVAKATRERMHAMVRKLRADGIRDVLSLGIGGSDLGPRFIVDALGQDADAPRVHFVSNVDGHALERAIAGLDPATTALIIISKSFNTQETLANAEVARAWLGDGGARTYAVTSKPSSAEAIGVAAERVLPMWDWVGGRYSLWSAVGFPIAIAVGCERFDALLRGAGDYDRHCLEAPARDNPSIWHALTAVWNRDARGRGSLAVVPYDDRLKLLPAYLQQLVMESLGKSVTIDGAAVGAQTSPVWWGSAGTDAQHSYFQMLHQGTAIVPMDLIGVVNADHAHAANHELLLANLLAQAQALAMGESADDPHRNYQGGRPSTLLLLDALTPEALGTLVAFYEHSVHAQSVLWNINAFDQFGVELGKRLADRTLPALKGAGATGDAVTDTLIAELGRRAR</sequence>
<comment type="similarity">
    <text evidence="2 8 9">Belongs to the GPI family.</text>
</comment>
<dbReference type="InterPro" id="IPR018189">
    <property type="entry name" value="Phosphoglucose_isomerase_CS"/>
</dbReference>
<dbReference type="PROSITE" id="PS51463">
    <property type="entry name" value="P_GLUCOSE_ISOMERASE_3"/>
    <property type="match status" value="1"/>
</dbReference>
<dbReference type="Pfam" id="PF00342">
    <property type="entry name" value="PGI"/>
    <property type="match status" value="1"/>
</dbReference>
<keyword evidence="3 8" id="KW-0312">Gluconeogenesis</keyword>
<keyword evidence="4 8" id="KW-0963">Cytoplasm</keyword>
<comment type="caution">
    <text evidence="10">The sequence shown here is derived from an EMBL/GenBank/DDBJ whole genome shotgun (WGS) entry which is preliminary data.</text>
</comment>
<comment type="pathway">
    <text evidence="8">Carbohydrate biosynthesis; gluconeogenesis.</text>
</comment>
<evidence type="ECO:0000256" key="5">
    <source>
        <dbReference type="ARBA" id="ARBA00023152"/>
    </source>
</evidence>
<dbReference type="NCBIfam" id="NF001211">
    <property type="entry name" value="PRK00179.1"/>
    <property type="match status" value="1"/>
</dbReference>
<dbReference type="OrthoDB" id="140919at2"/>
<dbReference type="PROSITE" id="PS00765">
    <property type="entry name" value="P_GLUCOSE_ISOMERASE_1"/>
    <property type="match status" value="1"/>
</dbReference>
<comment type="catalytic activity">
    <reaction evidence="7 8 9">
        <text>alpha-D-glucose 6-phosphate = beta-D-fructose 6-phosphate</text>
        <dbReference type="Rhea" id="RHEA:11816"/>
        <dbReference type="ChEBI" id="CHEBI:57634"/>
        <dbReference type="ChEBI" id="CHEBI:58225"/>
        <dbReference type="EC" id="5.3.1.9"/>
    </reaction>
</comment>
<protein>
    <recommendedName>
        <fullName evidence="8">Glucose-6-phosphate isomerase</fullName>
        <shortName evidence="8">GPI</shortName>
        <ecNumber evidence="8">5.3.1.9</ecNumber>
    </recommendedName>
    <alternativeName>
        <fullName evidence="8">Phosphoglucose isomerase</fullName>
        <shortName evidence="8">PGI</shortName>
    </alternativeName>
    <alternativeName>
        <fullName evidence="8">Phosphohexose isomerase</fullName>
        <shortName evidence="8">PHI</shortName>
    </alternativeName>
</protein>
<dbReference type="GO" id="GO:0048029">
    <property type="term" value="F:monosaccharide binding"/>
    <property type="evidence" value="ECO:0007669"/>
    <property type="project" value="TreeGrafter"/>
</dbReference>
<dbReference type="InterPro" id="IPR023096">
    <property type="entry name" value="G6P_Isomerase_C"/>
</dbReference>
<dbReference type="PROSITE" id="PS00174">
    <property type="entry name" value="P_GLUCOSE_ISOMERASE_2"/>
    <property type="match status" value="1"/>
</dbReference>
<evidence type="ECO:0000313" key="10">
    <source>
        <dbReference type="EMBL" id="PNS07980.1"/>
    </source>
</evidence>
<dbReference type="CDD" id="cd05015">
    <property type="entry name" value="SIS_PGI_1"/>
    <property type="match status" value="1"/>
</dbReference>
<dbReference type="GO" id="GO:0004347">
    <property type="term" value="F:glucose-6-phosphate isomerase activity"/>
    <property type="evidence" value="ECO:0007669"/>
    <property type="project" value="UniProtKB-UniRule"/>
</dbReference>
<dbReference type="GO" id="GO:0051156">
    <property type="term" value="P:glucose 6-phosphate metabolic process"/>
    <property type="evidence" value="ECO:0007669"/>
    <property type="project" value="TreeGrafter"/>
</dbReference>
<dbReference type="PANTHER" id="PTHR11469:SF1">
    <property type="entry name" value="GLUCOSE-6-PHOSPHATE ISOMERASE"/>
    <property type="match status" value="1"/>
</dbReference>
<evidence type="ECO:0000256" key="2">
    <source>
        <dbReference type="ARBA" id="ARBA00006604"/>
    </source>
</evidence>
<dbReference type="CDD" id="cd05016">
    <property type="entry name" value="SIS_PGI_2"/>
    <property type="match status" value="1"/>
</dbReference>
<dbReference type="InterPro" id="IPR035482">
    <property type="entry name" value="SIS_PGI_2"/>
</dbReference>
<dbReference type="AlphaFoldDB" id="A0A2K1PYY4"/>
<comment type="subcellular location">
    <subcellularLocation>
        <location evidence="8">Cytoplasm</location>
    </subcellularLocation>
</comment>
<feature type="active site" description="Proton donor" evidence="8">
    <location>
        <position position="329"/>
    </location>
</feature>
<dbReference type="EMBL" id="NPZB01000002">
    <property type="protein sequence ID" value="PNS07980.1"/>
    <property type="molecule type" value="Genomic_DNA"/>
</dbReference>
<dbReference type="Gene3D" id="1.10.1390.10">
    <property type="match status" value="1"/>
</dbReference>
<feature type="active site" evidence="8">
    <location>
        <position position="469"/>
    </location>
</feature>